<evidence type="ECO:0000256" key="2">
    <source>
        <dbReference type="ARBA" id="ARBA00023002"/>
    </source>
</evidence>
<dbReference type="PROSITE" id="PS00070">
    <property type="entry name" value="ALDEHYDE_DEHYDR_CYS"/>
    <property type="match status" value="1"/>
</dbReference>
<dbReference type="PANTHER" id="PTHR42804:SF1">
    <property type="entry name" value="ALDEHYDE DEHYDROGENASE-RELATED"/>
    <property type="match status" value="1"/>
</dbReference>
<comment type="similarity">
    <text evidence="1 6">Belongs to the aldehyde dehydrogenase family.</text>
</comment>
<comment type="caution">
    <text evidence="8">The sequence shown here is derived from an EMBL/GenBank/DDBJ whole genome shotgun (WGS) entry which is preliminary data.</text>
</comment>
<dbReference type="PANTHER" id="PTHR42804">
    <property type="entry name" value="ALDEHYDE DEHYDROGENASE"/>
    <property type="match status" value="1"/>
</dbReference>
<dbReference type="InterPro" id="IPR016163">
    <property type="entry name" value="Ald_DH_C"/>
</dbReference>
<comment type="catalytic activity">
    <reaction evidence="4">
        <text>an aldehyde + NAD(+) + H2O = a carboxylate + NADH + 2 H(+)</text>
        <dbReference type="Rhea" id="RHEA:16185"/>
        <dbReference type="ChEBI" id="CHEBI:15377"/>
        <dbReference type="ChEBI" id="CHEBI:15378"/>
        <dbReference type="ChEBI" id="CHEBI:17478"/>
        <dbReference type="ChEBI" id="CHEBI:29067"/>
        <dbReference type="ChEBI" id="CHEBI:57540"/>
        <dbReference type="ChEBI" id="CHEBI:57945"/>
        <dbReference type="EC" id="1.2.1.3"/>
    </reaction>
</comment>
<sequence>MPAQPQLLDQLPPDRLYLDGRWTAPRTSTPIDVEDPATGELLGRVAAAGPEDVHEAVLAAERAFPAWAALEPGERADHLDALRAAMADRAADLAELVTAELGTPIRFSRAVQVGLPLRVLESTSALLRDPGFAAPERLGHSLVLRDPVGVVGGITPWNYPLHQAVAKIAGAFAAGCPVVLKPSGLTPLSALALADLADRAGLLPGVLNVVPGGGRVVGEALVRHPGVAMVSFTGSTTAGARVAALAGERLARVALELGGKSASVVLPGADLARAVRRTVDSCLLNAGQTCTAQTRLLVRHDRYAEAVDLAVAASQRYRPGDPTDPETRLGPLVSADHRRTVTGHIARAVHDGARLAVDGRDAAGPDGRGHYCGPTVVVDADPAAAIAQQEVFGPVLTVLPYRDEEEAVHIANGTPYGLAGAVWAEDDDTATAVARRLRTGQVDINGAPFNPVAPFGGYGHSGYGRELGPHGITEFQQLKAVQLPL</sequence>
<evidence type="ECO:0000256" key="4">
    <source>
        <dbReference type="ARBA" id="ARBA00049194"/>
    </source>
</evidence>
<keyword evidence="9" id="KW-1185">Reference proteome</keyword>
<evidence type="ECO:0000256" key="1">
    <source>
        <dbReference type="ARBA" id="ARBA00009986"/>
    </source>
</evidence>
<dbReference type="InterPro" id="IPR016162">
    <property type="entry name" value="Ald_DH_N"/>
</dbReference>
<evidence type="ECO:0000256" key="3">
    <source>
        <dbReference type="ARBA" id="ARBA00024226"/>
    </source>
</evidence>
<dbReference type="Gene3D" id="3.40.605.10">
    <property type="entry name" value="Aldehyde Dehydrogenase, Chain A, domain 1"/>
    <property type="match status" value="1"/>
</dbReference>
<reference evidence="8 9" key="1">
    <citation type="submission" date="2013-07" db="EMBL/GenBank/DDBJ databases">
        <authorList>
            <consortium name="DOE Joint Genome Institute"/>
            <person name="Reeve W."/>
            <person name="Huntemann M."/>
            <person name="Han J."/>
            <person name="Chen A."/>
            <person name="Kyrpides N."/>
            <person name="Mavromatis K."/>
            <person name="Markowitz V."/>
            <person name="Palaniappan K."/>
            <person name="Ivanova N."/>
            <person name="Schaumberg A."/>
            <person name="Pati A."/>
            <person name="Liolios K."/>
            <person name="Nordberg H.P."/>
            <person name="Cantor M.N."/>
            <person name="Hua S.X."/>
            <person name="Woyke T."/>
        </authorList>
    </citation>
    <scope>NUCLEOTIDE SEQUENCE [LARGE SCALE GENOMIC DNA]</scope>
    <source>
        <strain evidence="8 9">DSM 43889</strain>
    </source>
</reference>
<evidence type="ECO:0000256" key="6">
    <source>
        <dbReference type="RuleBase" id="RU003345"/>
    </source>
</evidence>
<feature type="active site" evidence="5">
    <location>
        <position position="256"/>
    </location>
</feature>
<reference evidence="8 9" key="2">
    <citation type="submission" date="2022-06" db="EMBL/GenBank/DDBJ databases">
        <title>Genomic Encyclopedia of Type Strains, Phase I: the one thousand microbial genomes (KMG-I) project.</title>
        <authorList>
            <person name="Kyrpides N."/>
        </authorList>
    </citation>
    <scope>NUCLEOTIDE SEQUENCE [LARGE SCALE GENOMIC DNA]</scope>
    <source>
        <strain evidence="8 9">DSM 43889</strain>
    </source>
</reference>
<dbReference type="EC" id="1.2.1.3" evidence="3"/>
<organism evidence="8 9">
    <name type="scientific">Actinoalloteichus caeruleus DSM 43889</name>
    <dbReference type="NCBI Taxonomy" id="1120930"/>
    <lineage>
        <taxon>Bacteria</taxon>
        <taxon>Bacillati</taxon>
        <taxon>Actinomycetota</taxon>
        <taxon>Actinomycetes</taxon>
        <taxon>Pseudonocardiales</taxon>
        <taxon>Pseudonocardiaceae</taxon>
        <taxon>Actinoalloteichus</taxon>
        <taxon>Actinoalloteichus cyanogriseus</taxon>
    </lineage>
</organism>
<dbReference type="InterPro" id="IPR016161">
    <property type="entry name" value="Ald_DH/histidinol_DH"/>
</dbReference>
<gene>
    <name evidence="8" type="ORF">G443_001309</name>
</gene>
<dbReference type="RefSeq" id="WP_245588951.1">
    <property type="nucleotide sequence ID" value="NZ_AUBJ02000001.1"/>
</dbReference>
<name>A0ABT1JFI0_ACTCY</name>
<evidence type="ECO:0000313" key="9">
    <source>
        <dbReference type="Proteomes" id="UP000791080"/>
    </source>
</evidence>
<keyword evidence="2 6" id="KW-0560">Oxidoreductase</keyword>
<dbReference type="EMBL" id="AUBJ02000001">
    <property type="protein sequence ID" value="MCP2331039.1"/>
    <property type="molecule type" value="Genomic_DNA"/>
</dbReference>
<dbReference type="Pfam" id="PF00171">
    <property type="entry name" value="Aldedh"/>
    <property type="match status" value="1"/>
</dbReference>
<dbReference type="InterPro" id="IPR016160">
    <property type="entry name" value="Ald_DH_CS_CYS"/>
</dbReference>
<accession>A0ABT1JFI0</accession>
<protein>
    <recommendedName>
        <fullName evidence="3">aldehyde dehydrogenase (NAD(+))</fullName>
        <ecNumber evidence="3">1.2.1.3</ecNumber>
    </recommendedName>
</protein>
<dbReference type="InterPro" id="IPR029510">
    <property type="entry name" value="Ald_DH_CS_GLU"/>
</dbReference>
<evidence type="ECO:0000256" key="5">
    <source>
        <dbReference type="PROSITE-ProRule" id="PRU10007"/>
    </source>
</evidence>
<feature type="domain" description="Aldehyde dehydrogenase" evidence="7">
    <location>
        <begin position="22"/>
        <end position="481"/>
    </location>
</feature>
<proteinExistence type="inferred from homology"/>
<dbReference type="Proteomes" id="UP000791080">
    <property type="component" value="Unassembled WGS sequence"/>
</dbReference>
<dbReference type="InterPro" id="IPR015590">
    <property type="entry name" value="Aldehyde_DH_dom"/>
</dbReference>
<dbReference type="CDD" id="cd07138">
    <property type="entry name" value="ALDH_CddD_SSP0762"/>
    <property type="match status" value="1"/>
</dbReference>
<dbReference type="SUPFAM" id="SSF53720">
    <property type="entry name" value="ALDH-like"/>
    <property type="match status" value="1"/>
</dbReference>
<dbReference type="PROSITE" id="PS00687">
    <property type="entry name" value="ALDEHYDE_DEHYDR_GLU"/>
    <property type="match status" value="1"/>
</dbReference>
<evidence type="ECO:0000259" key="7">
    <source>
        <dbReference type="Pfam" id="PF00171"/>
    </source>
</evidence>
<dbReference type="Gene3D" id="3.40.309.10">
    <property type="entry name" value="Aldehyde Dehydrogenase, Chain A, domain 2"/>
    <property type="match status" value="1"/>
</dbReference>
<evidence type="ECO:0000313" key="8">
    <source>
        <dbReference type="EMBL" id="MCP2331039.1"/>
    </source>
</evidence>